<evidence type="ECO:0000256" key="1">
    <source>
        <dbReference type="ARBA" id="ARBA00005862"/>
    </source>
</evidence>
<dbReference type="PANTHER" id="PTHR11455">
    <property type="entry name" value="CRYPTOCHROME"/>
    <property type="match status" value="1"/>
</dbReference>
<dbReference type="GO" id="GO:0032922">
    <property type="term" value="P:circadian regulation of gene expression"/>
    <property type="evidence" value="ECO:0007669"/>
    <property type="project" value="TreeGrafter"/>
</dbReference>
<dbReference type="Gene3D" id="1.25.40.80">
    <property type="match status" value="1"/>
</dbReference>
<dbReference type="GO" id="GO:0071949">
    <property type="term" value="F:FAD binding"/>
    <property type="evidence" value="ECO:0007669"/>
    <property type="project" value="TreeGrafter"/>
</dbReference>
<organism evidence="2 3">
    <name type="scientific">Aspergillus leporis</name>
    <dbReference type="NCBI Taxonomy" id="41062"/>
    <lineage>
        <taxon>Eukaryota</taxon>
        <taxon>Fungi</taxon>
        <taxon>Dikarya</taxon>
        <taxon>Ascomycota</taxon>
        <taxon>Pezizomycotina</taxon>
        <taxon>Eurotiomycetes</taxon>
        <taxon>Eurotiomycetidae</taxon>
        <taxon>Eurotiales</taxon>
        <taxon>Aspergillaceae</taxon>
        <taxon>Aspergillus</taxon>
        <taxon>Aspergillus subgen. Circumdati</taxon>
    </lineage>
</organism>
<sequence length="151" mass="17016">MLDEDIRNDEYVGRFEKPKTSAAEFDPQPTTLLSPHLHFGSLSVRKLWWDVQVVLEKRSDKNKPNAPIPTNLPGQLHFREMYFAAQAALGHKFSQTYGNPIAVVHRLALTIEPVQSARRGQTGRQDLHGGFTKGTELLLTMEGRAHGVSWD</sequence>
<dbReference type="AlphaFoldDB" id="A0A5N5X525"/>
<dbReference type="GO" id="GO:0043153">
    <property type="term" value="P:entrainment of circadian clock by photoperiod"/>
    <property type="evidence" value="ECO:0007669"/>
    <property type="project" value="TreeGrafter"/>
</dbReference>
<protein>
    <submittedName>
        <fullName evidence="2">Uncharacterized protein</fullName>
    </submittedName>
</protein>
<dbReference type="InterPro" id="IPR036134">
    <property type="entry name" value="Crypto/Photolyase_FAD-like_sf"/>
</dbReference>
<evidence type="ECO:0000313" key="2">
    <source>
        <dbReference type="EMBL" id="KAB8075197.1"/>
    </source>
</evidence>
<evidence type="ECO:0000313" key="3">
    <source>
        <dbReference type="Proteomes" id="UP000326565"/>
    </source>
</evidence>
<gene>
    <name evidence="2" type="ORF">BDV29DRAFT_155942</name>
</gene>
<dbReference type="SUPFAM" id="SSF48173">
    <property type="entry name" value="Cryptochrome/photolyase FAD-binding domain"/>
    <property type="match status" value="1"/>
</dbReference>
<reference evidence="2 3" key="1">
    <citation type="submission" date="2019-04" db="EMBL/GenBank/DDBJ databases">
        <title>Friends and foes A comparative genomics study of 23 Aspergillus species from section Flavi.</title>
        <authorList>
            <consortium name="DOE Joint Genome Institute"/>
            <person name="Kjaerbolling I."/>
            <person name="Vesth T."/>
            <person name="Frisvad J.C."/>
            <person name="Nybo J.L."/>
            <person name="Theobald S."/>
            <person name="Kildgaard S."/>
            <person name="Isbrandt T."/>
            <person name="Kuo A."/>
            <person name="Sato A."/>
            <person name="Lyhne E.K."/>
            <person name="Kogle M.E."/>
            <person name="Wiebenga A."/>
            <person name="Kun R.S."/>
            <person name="Lubbers R.J."/>
            <person name="Makela M.R."/>
            <person name="Barry K."/>
            <person name="Chovatia M."/>
            <person name="Clum A."/>
            <person name="Daum C."/>
            <person name="Haridas S."/>
            <person name="He G."/>
            <person name="LaButti K."/>
            <person name="Lipzen A."/>
            <person name="Mondo S."/>
            <person name="Riley R."/>
            <person name="Salamov A."/>
            <person name="Simmons B.A."/>
            <person name="Magnuson J.K."/>
            <person name="Henrissat B."/>
            <person name="Mortensen U.H."/>
            <person name="Larsen T.O."/>
            <person name="Devries R.P."/>
            <person name="Grigoriev I.V."/>
            <person name="Machida M."/>
            <person name="Baker S.E."/>
            <person name="Andersen M.R."/>
        </authorList>
    </citation>
    <scope>NUCLEOTIDE SEQUENCE [LARGE SCALE GENOMIC DNA]</scope>
    <source>
        <strain evidence="2 3">CBS 151.66</strain>
    </source>
</reference>
<dbReference type="GO" id="GO:0003904">
    <property type="term" value="F:deoxyribodipyrimidine photo-lyase activity"/>
    <property type="evidence" value="ECO:0007669"/>
    <property type="project" value="TreeGrafter"/>
</dbReference>
<dbReference type="OrthoDB" id="435881at2759"/>
<accession>A0A5N5X525</accession>
<keyword evidence="3" id="KW-1185">Reference proteome</keyword>
<dbReference type="GO" id="GO:0005737">
    <property type="term" value="C:cytoplasm"/>
    <property type="evidence" value="ECO:0007669"/>
    <property type="project" value="TreeGrafter"/>
</dbReference>
<comment type="similarity">
    <text evidence="1">Belongs to the DNA photolyase class-1 family.</text>
</comment>
<dbReference type="EMBL" id="ML732198">
    <property type="protein sequence ID" value="KAB8075197.1"/>
    <property type="molecule type" value="Genomic_DNA"/>
</dbReference>
<dbReference type="GO" id="GO:0003677">
    <property type="term" value="F:DNA binding"/>
    <property type="evidence" value="ECO:0007669"/>
    <property type="project" value="TreeGrafter"/>
</dbReference>
<name>A0A5N5X525_9EURO</name>
<proteinExistence type="inferred from homology"/>
<dbReference type="GO" id="GO:0005634">
    <property type="term" value="C:nucleus"/>
    <property type="evidence" value="ECO:0007669"/>
    <property type="project" value="TreeGrafter"/>
</dbReference>
<dbReference type="InterPro" id="IPR002081">
    <property type="entry name" value="Cryptochrome/DNA_photolyase_1"/>
</dbReference>
<dbReference type="PANTHER" id="PTHR11455:SF9">
    <property type="entry name" value="CRYPTOCHROME CIRCADIAN CLOCK 5 ISOFORM X1"/>
    <property type="match status" value="1"/>
</dbReference>
<dbReference type="Proteomes" id="UP000326565">
    <property type="component" value="Unassembled WGS sequence"/>
</dbReference>